<dbReference type="AlphaFoldDB" id="L7CHW5"/>
<dbReference type="InterPro" id="IPR029063">
    <property type="entry name" value="SAM-dependent_MTases_sf"/>
</dbReference>
<evidence type="ECO:0000256" key="1">
    <source>
        <dbReference type="SAM" id="MobiDB-lite"/>
    </source>
</evidence>
<evidence type="ECO:0000259" key="2">
    <source>
        <dbReference type="Pfam" id="PF05050"/>
    </source>
</evidence>
<feature type="region of interest" description="Disordered" evidence="1">
    <location>
        <begin position="204"/>
        <end position="223"/>
    </location>
</feature>
<sequence>MAHPVAIRIGTSDEYVFEQIFLDLEYQINVPTPEKLLDAGANIGLASVWFANQFPEADILAIEPDPANFRVLEENAAAYRRIRCLQVGLWHRNALLERIPEDAQPWAYRYQETPKSDDQNSFAIESVGLDEVVNRFFNGTIDLLKMDIEGAEKEILAVGGQWADRVQTAIIECHDRWVPGCENTMAQRFPTDLFDARQNGENTVFVRRGNPHPSANSGNQTFS</sequence>
<dbReference type="Gene3D" id="3.40.50.150">
    <property type="entry name" value="Vaccinia Virus protein VP39"/>
    <property type="match status" value="1"/>
</dbReference>
<dbReference type="InterPro" id="IPR052514">
    <property type="entry name" value="SAM-dependent_MTase"/>
</dbReference>
<dbReference type="EMBL" id="AMWG01000043">
    <property type="protein sequence ID" value="ELP33844.1"/>
    <property type="molecule type" value="Genomic_DNA"/>
</dbReference>
<dbReference type="GO" id="GO:0032259">
    <property type="term" value="P:methylation"/>
    <property type="evidence" value="ECO:0007669"/>
    <property type="project" value="UniProtKB-KW"/>
</dbReference>
<feature type="domain" description="Methyltransferase FkbM" evidence="2">
    <location>
        <begin position="38"/>
        <end position="177"/>
    </location>
</feature>
<dbReference type="PANTHER" id="PTHR34203:SF15">
    <property type="entry name" value="SLL1173 PROTEIN"/>
    <property type="match status" value="1"/>
</dbReference>
<dbReference type="Proteomes" id="UP000010959">
    <property type="component" value="Unassembled WGS sequence"/>
</dbReference>
<organism evidence="3 4">
    <name type="scientific">Rhodopirellula baltica SWK14</name>
    <dbReference type="NCBI Taxonomy" id="993516"/>
    <lineage>
        <taxon>Bacteria</taxon>
        <taxon>Pseudomonadati</taxon>
        <taxon>Planctomycetota</taxon>
        <taxon>Planctomycetia</taxon>
        <taxon>Pirellulales</taxon>
        <taxon>Pirellulaceae</taxon>
        <taxon>Rhodopirellula</taxon>
    </lineage>
</organism>
<accession>L7CHW5</accession>
<evidence type="ECO:0000313" key="3">
    <source>
        <dbReference type="EMBL" id="ELP33844.1"/>
    </source>
</evidence>
<dbReference type="GO" id="GO:0008168">
    <property type="term" value="F:methyltransferase activity"/>
    <property type="evidence" value="ECO:0007669"/>
    <property type="project" value="UniProtKB-KW"/>
</dbReference>
<dbReference type="RefSeq" id="WP_007337088.1">
    <property type="nucleotide sequence ID" value="NZ_AMWG01000043.1"/>
</dbReference>
<protein>
    <submittedName>
        <fullName evidence="3">Methyltransferase, FkbM family</fullName>
    </submittedName>
</protein>
<keyword evidence="3" id="KW-0489">Methyltransferase</keyword>
<dbReference type="NCBIfam" id="TIGR01444">
    <property type="entry name" value="fkbM_fam"/>
    <property type="match status" value="1"/>
</dbReference>
<comment type="caution">
    <text evidence="3">The sequence shown here is derived from an EMBL/GenBank/DDBJ whole genome shotgun (WGS) entry which is preliminary data.</text>
</comment>
<name>L7CHW5_RHOBT</name>
<dbReference type="Pfam" id="PF05050">
    <property type="entry name" value="Methyltransf_21"/>
    <property type="match status" value="1"/>
</dbReference>
<proteinExistence type="predicted"/>
<evidence type="ECO:0000313" key="4">
    <source>
        <dbReference type="Proteomes" id="UP000010959"/>
    </source>
</evidence>
<dbReference type="InterPro" id="IPR006342">
    <property type="entry name" value="FkbM_mtfrase"/>
</dbReference>
<dbReference type="SUPFAM" id="SSF53335">
    <property type="entry name" value="S-adenosyl-L-methionine-dependent methyltransferases"/>
    <property type="match status" value="1"/>
</dbReference>
<reference evidence="3 4" key="1">
    <citation type="journal article" date="2013" name="Mar. Genomics">
        <title>Expression of sulfatases in Rhodopirellula baltica and the diversity of sulfatases in the genus Rhodopirellula.</title>
        <authorList>
            <person name="Wegner C.E."/>
            <person name="Richter-Heitmann T."/>
            <person name="Klindworth A."/>
            <person name="Klockow C."/>
            <person name="Richter M."/>
            <person name="Achstetter T."/>
            <person name="Glockner F.O."/>
            <person name="Harder J."/>
        </authorList>
    </citation>
    <scope>NUCLEOTIDE SEQUENCE [LARGE SCALE GENOMIC DNA]</scope>
    <source>
        <strain evidence="3 4">SWK14</strain>
    </source>
</reference>
<dbReference type="PANTHER" id="PTHR34203">
    <property type="entry name" value="METHYLTRANSFERASE, FKBM FAMILY PROTEIN"/>
    <property type="match status" value="1"/>
</dbReference>
<keyword evidence="3" id="KW-0808">Transferase</keyword>
<gene>
    <name evidence="3" type="ORF">RBSWK_01980</name>
</gene>
<dbReference type="PATRIC" id="fig|993516.3.peg.2111"/>
<feature type="compositionally biased region" description="Polar residues" evidence="1">
    <location>
        <begin position="213"/>
        <end position="223"/>
    </location>
</feature>